<dbReference type="EMBL" id="VSSQ01040182">
    <property type="protein sequence ID" value="MPM93369.1"/>
    <property type="molecule type" value="Genomic_DNA"/>
</dbReference>
<evidence type="ECO:0000256" key="1">
    <source>
        <dbReference type="SAM" id="MobiDB-lite"/>
    </source>
</evidence>
<protein>
    <submittedName>
        <fullName evidence="2">Uncharacterized protein</fullName>
    </submittedName>
</protein>
<gene>
    <name evidence="2" type="ORF">SDC9_140506</name>
</gene>
<organism evidence="2">
    <name type="scientific">bioreactor metagenome</name>
    <dbReference type="NCBI Taxonomy" id="1076179"/>
    <lineage>
        <taxon>unclassified sequences</taxon>
        <taxon>metagenomes</taxon>
        <taxon>ecological metagenomes</taxon>
    </lineage>
</organism>
<comment type="caution">
    <text evidence="2">The sequence shown here is derived from an EMBL/GenBank/DDBJ whole genome shotgun (WGS) entry which is preliminary data.</text>
</comment>
<reference evidence="2" key="1">
    <citation type="submission" date="2019-08" db="EMBL/GenBank/DDBJ databases">
        <authorList>
            <person name="Kucharzyk K."/>
            <person name="Murdoch R.W."/>
            <person name="Higgins S."/>
            <person name="Loffler F."/>
        </authorList>
    </citation>
    <scope>NUCLEOTIDE SEQUENCE</scope>
</reference>
<name>A0A645DVP7_9ZZZZ</name>
<feature type="region of interest" description="Disordered" evidence="1">
    <location>
        <begin position="19"/>
        <end position="39"/>
    </location>
</feature>
<evidence type="ECO:0000313" key="2">
    <source>
        <dbReference type="EMBL" id="MPM93369.1"/>
    </source>
</evidence>
<sequence length="110" mass="11490">MRADPDQRKARNHIVFRPCRSKRVGQASGGAGSGDHPQSAFKEAGVVGQAEGVQGLNPGVSPPLRLLAPRAVHIGIGHASLLGGAAKLPDGIQHGIRGEELSGNFQRIKF</sequence>
<proteinExistence type="predicted"/>
<dbReference type="AlphaFoldDB" id="A0A645DVP7"/>
<accession>A0A645DVP7</accession>